<reference evidence="2 3" key="1">
    <citation type="journal article" date="2017" name="BMC Genomics">
        <title>Comparative genomic and phylogenomic analyses of the Bifidobacteriaceae family.</title>
        <authorList>
            <person name="Lugli G.A."/>
            <person name="Milani C."/>
            <person name="Turroni F."/>
            <person name="Duranti S."/>
            <person name="Mancabelli L."/>
            <person name="Mangifesta M."/>
            <person name="Ferrario C."/>
            <person name="Modesto M."/>
            <person name="Mattarelli P."/>
            <person name="Jiri K."/>
            <person name="van Sinderen D."/>
            <person name="Ventura M."/>
        </authorList>
    </citation>
    <scope>NUCLEOTIDE SEQUENCE [LARGE SCALE GENOMIC DNA]</scope>
    <source>
        <strain evidence="2 3">DSM 22924</strain>
    </source>
</reference>
<evidence type="ECO:0000256" key="1">
    <source>
        <dbReference type="SAM" id="MobiDB-lite"/>
    </source>
</evidence>
<keyword evidence="2" id="KW-0067">ATP-binding</keyword>
<keyword evidence="3" id="KW-1185">Reference proteome</keyword>
<comment type="caution">
    <text evidence="2">The sequence shown here is derived from an EMBL/GenBank/DDBJ whole genome shotgun (WGS) entry which is preliminary data.</text>
</comment>
<evidence type="ECO:0000313" key="2">
    <source>
        <dbReference type="EMBL" id="OZG50356.1"/>
    </source>
</evidence>
<keyword evidence="2" id="KW-0347">Helicase</keyword>
<evidence type="ECO:0000313" key="3">
    <source>
        <dbReference type="Proteomes" id="UP000216004"/>
    </source>
</evidence>
<keyword evidence="2" id="KW-0547">Nucleotide-binding</keyword>
<sequence length="72" mass="8303">MSNRMQSSSNRSSKKHRRVIRQGNERFEGDGLDDQELGKHSIEPPEGKLTDDDNRILSELPPHWGLFSAERE</sequence>
<feature type="region of interest" description="Disordered" evidence="1">
    <location>
        <begin position="1"/>
        <end position="72"/>
    </location>
</feature>
<accession>A0A261EUN1</accession>
<protein>
    <submittedName>
        <fullName evidence="2">Superfamily I DNA and RNA helicase</fullName>
    </submittedName>
</protein>
<proteinExistence type="predicted"/>
<dbReference type="Proteomes" id="UP000216004">
    <property type="component" value="Unassembled WGS sequence"/>
</dbReference>
<dbReference type="EMBL" id="MWWS01000004">
    <property type="protein sequence ID" value="OZG50356.1"/>
    <property type="molecule type" value="Genomic_DNA"/>
</dbReference>
<feature type="compositionally biased region" description="Basic and acidic residues" evidence="1">
    <location>
        <begin position="36"/>
        <end position="56"/>
    </location>
</feature>
<dbReference type="RefSeq" id="WP_148140057.1">
    <property type="nucleotide sequence ID" value="NZ_MWWS01000004.1"/>
</dbReference>
<gene>
    <name evidence="2" type="ORF">BOCO_0873</name>
</gene>
<keyword evidence="2" id="KW-0378">Hydrolase</keyword>
<dbReference type="OrthoDB" id="5150097at2"/>
<dbReference type="GO" id="GO:0004386">
    <property type="term" value="F:helicase activity"/>
    <property type="evidence" value="ECO:0007669"/>
    <property type="project" value="UniProtKB-KW"/>
</dbReference>
<dbReference type="AlphaFoldDB" id="A0A261EUN1"/>
<feature type="compositionally biased region" description="Low complexity" evidence="1">
    <location>
        <begin position="1"/>
        <end position="11"/>
    </location>
</feature>
<name>A0A261EUN1_9BIFI</name>
<organism evidence="2 3">
    <name type="scientific">Bombiscardovia coagulans</name>
    <dbReference type="NCBI Taxonomy" id="686666"/>
    <lineage>
        <taxon>Bacteria</taxon>
        <taxon>Bacillati</taxon>
        <taxon>Actinomycetota</taxon>
        <taxon>Actinomycetes</taxon>
        <taxon>Bifidobacteriales</taxon>
        <taxon>Bifidobacteriaceae</taxon>
        <taxon>Bombiscardovia</taxon>
    </lineage>
</organism>